<dbReference type="Gene3D" id="2.60.120.620">
    <property type="entry name" value="q2cbj1_9rhob like domain"/>
    <property type="match status" value="1"/>
</dbReference>
<reference evidence="12" key="2">
    <citation type="submission" date="2025-08" db="UniProtKB">
        <authorList>
            <consortium name="RefSeq"/>
        </authorList>
    </citation>
    <scope>IDENTIFICATION</scope>
    <source>
        <tissue evidence="12">Leaves</tissue>
    </source>
</reference>
<evidence type="ECO:0000256" key="1">
    <source>
        <dbReference type="ARBA" id="ARBA00001961"/>
    </source>
</evidence>
<feature type="compositionally biased region" description="Polar residues" evidence="9">
    <location>
        <begin position="166"/>
        <end position="180"/>
    </location>
</feature>
<dbReference type="GO" id="GO:0003676">
    <property type="term" value="F:nucleic acid binding"/>
    <property type="evidence" value="ECO:0007669"/>
    <property type="project" value="InterPro"/>
</dbReference>
<dbReference type="InterPro" id="IPR045054">
    <property type="entry name" value="P4HA-like"/>
</dbReference>
<dbReference type="GO" id="GO:0004656">
    <property type="term" value="F:procollagen-proline 4-dioxygenase activity"/>
    <property type="evidence" value="ECO:0007669"/>
    <property type="project" value="UniProtKB-EC"/>
</dbReference>
<dbReference type="GO" id="GO:0031418">
    <property type="term" value="F:L-ascorbic acid binding"/>
    <property type="evidence" value="ECO:0007669"/>
    <property type="project" value="InterPro"/>
</dbReference>
<keyword evidence="3" id="KW-0479">Metal-binding</keyword>
<dbReference type="OrthoDB" id="1056482at2759"/>
<evidence type="ECO:0000259" key="10">
    <source>
        <dbReference type="PROSITE" id="PS51471"/>
    </source>
</evidence>
<dbReference type="AlphaFoldDB" id="A0A6P6UIY0"/>
<keyword evidence="11" id="KW-1185">Reference proteome</keyword>
<evidence type="ECO:0000256" key="3">
    <source>
        <dbReference type="ARBA" id="ARBA00022723"/>
    </source>
</evidence>
<dbReference type="InterPro" id="IPR044862">
    <property type="entry name" value="Pro_4_hyd_alph_FE2OG_OXY"/>
</dbReference>
<dbReference type="InterPro" id="IPR002156">
    <property type="entry name" value="RNaseH_domain"/>
</dbReference>
<dbReference type="Pfam" id="PF13640">
    <property type="entry name" value="2OG-FeII_Oxy_3"/>
    <property type="match status" value="1"/>
</dbReference>
<name>A0A6P6UIY0_COFAR</name>
<organism evidence="11 12">
    <name type="scientific">Coffea arabica</name>
    <name type="common">Arabian coffee</name>
    <dbReference type="NCBI Taxonomy" id="13443"/>
    <lineage>
        <taxon>Eukaryota</taxon>
        <taxon>Viridiplantae</taxon>
        <taxon>Streptophyta</taxon>
        <taxon>Embryophyta</taxon>
        <taxon>Tracheophyta</taxon>
        <taxon>Spermatophyta</taxon>
        <taxon>Magnoliopsida</taxon>
        <taxon>eudicotyledons</taxon>
        <taxon>Gunneridae</taxon>
        <taxon>Pentapetalae</taxon>
        <taxon>asterids</taxon>
        <taxon>lamiids</taxon>
        <taxon>Gentianales</taxon>
        <taxon>Rubiaceae</taxon>
        <taxon>Ixoroideae</taxon>
        <taxon>Gardenieae complex</taxon>
        <taxon>Bertiereae - Coffeeae clade</taxon>
        <taxon>Coffeeae</taxon>
        <taxon>Coffea</taxon>
    </lineage>
</organism>
<comment type="catalytic activity">
    <reaction evidence="8">
        <text>L-prolyl-[collagen] + 2-oxoglutarate + O2 = trans-4-hydroxy-L-prolyl-[collagen] + succinate + CO2</text>
        <dbReference type="Rhea" id="RHEA:18945"/>
        <dbReference type="Rhea" id="RHEA-COMP:11676"/>
        <dbReference type="Rhea" id="RHEA-COMP:11680"/>
        <dbReference type="ChEBI" id="CHEBI:15379"/>
        <dbReference type="ChEBI" id="CHEBI:16526"/>
        <dbReference type="ChEBI" id="CHEBI:16810"/>
        <dbReference type="ChEBI" id="CHEBI:30031"/>
        <dbReference type="ChEBI" id="CHEBI:50342"/>
        <dbReference type="ChEBI" id="CHEBI:61965"/>
        <dbReference type="EC" id="1.14.11.2"/>
    </reaction>
</comment>
<reference evidence="11" key="1">
    <citation type="journal article" date="2025" name="Foods">
        <title>Unveiling the Microbial Signatures of Arabica Coffee Cherries: Insights into Ripeness Specific Diversity, Functional Traits, and Implications for Quality and Safety.</title>
        <authorList>
            <consortium name="RefSeq"/>
            <person name="Tenea G.N."/>
            <person name="Cifuentes V."/>
            <person name="Reyes P."/>
            <person name="Cevallos-Vallejos M."/>
        </authorList>
    </citation>
    <scope>NUCLEOTIDE SEQUENCE [LARGE SCALE GENOMIC DNA]</scope>
</reference>
<keyword evidence="6" id="KW-0560">Oxidoreductase</keyword>
<dbReference type="PROSITE" id="PS51471">
    <property type="entry name" value="FE2OG_OXY"/>
    <property type="match status" value="1"/>
</dbReference>
<comment type="subcellular location">
    <subcellularLocation>
        <location evidence="2">Endoplasmic reticulum membrane</location>
        <topology evidence="2">Single-pass type II membrane protein</topology>
    </subcellularLocation>
</comment>
<feature type="region of interest" description="Disordered" evidence="9">
    <location>
        <begin position="160"/>
        <end position="184"/>
    </location>
</feature>
<gene>
    <name evidence="12" type="primary">LOC113711474</name>
</gene>
<proteinExistence type="predicted"/>
<dbReference type="InterPro" id="IPR044730">
    <property type="entry name" value="RNase_H-like_dom_plant"/>
</dbReference>
<comment type="cofactor">
    <cofactor evidence="1">
        <name>L-ascorbate</name>
        <dbReference type="ChEBI" id="CHEBI:38290"/>
    </cofactor>
</comment>
<dbReference type="PANTHER" id="PTHR10869">
    <property type="entry name" value="PROLYL 4-HYDROXYLASE ALPHA SUBUNIT"/>
    <property type="match status" value="1"/>
</dbReference>
<dbReference type="GO" id="GO:0005789">
    <property type="term" value="C:endoplasmic reticulum membrane"/>
    <property type="evidence" value="ECO:0007669"/>
    <property type="project" value="UniProtKB-SubCell"/>
</dbReference>
<dbReference type="PANTHER" id="PTHR10869:SF123">
    <property type="entry name" value="PROLYL 4-HYDROXYLASE 10-RELATED"/>
    <property type="match status" value="1"/>
</dbReference>
<dbReference type="InterPro" id="IPR012337">
    <property type="entry name" value="RNaseH-like_sf"/>
</dbReference>
<dbReference type="Pfam" id="PF13456">
    <property type="entry name" value="RVT_3"/>
    <property type="match status" value="1"/>
</dbReference>
<evidence type="ECO:0000256" key="8">
    <source>
        <dbReference type="ARBA" id="ARBA00049169"/>
    </source>
</evidence>
<evidence type="ECO:0000256" key="5">
    <source>
        <dbReference type="ARBA" id="ARBA00022968"/>
    </source>
</evidence>
<dbReference type="Gene3D" id="3.30.420.10">
    <property type="entry name" value="Ribonuclease H-like superfamily/Ribonuclease H"/>
    <property type="match status" value="1"/>
</dbReference>
<protein>
    <submittedName>
        <fullName evidence="12">Probable prolyl 4-hydroxylase 3</fullName>
    </submittedName>
</protein>
<evidence type="ECO:0000256" key="4">
    <source>
        <dbReference type="ARBA" id="ARBA00022964"/>
    </source>
</evidence>
<evidence type="ECO:0000313" key="11">
    <source>
        <dbReference type="Proteomes" id="UP001652660"/>
    </source>
</evidence>
<dbReference type="InterPro" id="IPR005123">
    <property type="entry name" value="Oxoglu/Fe-dep_dioxygenase_dom"/>
</dbReference>
<evidence type="ECO:0000313" key="12">
    <source>
        <dbReference type="RefSeq" id="XP_027090438.1"/>
    </source>
</evidence>
<dbReference type="Proteomes" id="UP001652660">
    <property type="component" value="Chromosome 10e"/>
</dbReference>
<keyword evidence="5" id="KW-0735">Signal-anchor</keyword>
<evidence type="ECO:0000256" key="9">
    <source>
        <dbReference type="SAM" id="MobiDB-lite"/>
    </source>
</evidence>
<dbReference type="SUPFAM" id="SSF53098">
    <property type="entry name" value="Ribonuclease H-like"/>
    <property type="match status" value="1"/>
</dbReference>
<dbReference type="GO" id="GO:0005506">
    <property type="term" value="F:iron ion binding"/>
    <property type="evidence" value="ECO:0007669"/>
    <property type="project" value="InterPro"/>
</dbReference>
<dbReference type="InterPro" id="IPR006620">
    <property type="entry name" value="Pro_4_hyd_alph"/>
</dbReference>
<evidence type="ECO:0000256" key="6">
    <source>
        <dbReference type="ARBA" id="ARBA00023002"/>
    </source>
</evidence>
<dbReference type="GO" id="GO:0004523">
    <property type="term" value="F:RNA-DNA hybrid ribonuclease activity"/>
    <property type="evidence" value="ECO:0007669"/>
    <property type="project" value="InterPro"/>
</dbReference>
<dbReference type="CDD" id="cd06222">
    <property type="entry name" value="RNase_H_like"/>
    <property type="match status" value="1"/>
</dbReference>
<dbReference type="RefSeq" id="XP_027090438.1">
    <property type="nucleotide sequence ID" value="XM_027234637.1"/>
</dbReference>
<feature type="domain" description="Fe2OG dioxygenase" evidence="10">
    <location>
        <begin position="208"/>
        <end position="318"/>
    </location>
</feature>
<sequence>MSGDVAKAPRLSMFKLNIDGCSKGNSGLSGGGGILRDGSGKFIFAFADCFDVATSLQAEAKALALGLSLCAQRNFLHQLVVESDSLVLIKILRNDYQCPWTISYEIEQCCDVEGGGLGQRRKQWTEVLSSEPRASIFHNFLSKEECEYLINLAKPRMSRSKVLDPNTGQTGHSSSRTSTGMHLKRGHDEVVRDIERRIADYTSIPVENGEGLSVINYEVGQKFEPHHDVHRMATLLMYLSDVEEGGETYFPNAIAKRKCCCFPGCTKRRGLYVKPKMGDALFFWTLKPDRTTVDPSSLHGGRPVIRGDKWACIKWMHAEEFKASKSYTRHS</sequence>
<keyword evidence="4" id="KW-0223">Dioxygenase</keyword>
<keyword evidence="5" id="KW-0812">Transmembrane</keyword>
<dbReference type="GeneID" id="113711474"/>
<dbReference type="SMART" id="SM00702">
    <property type="entry name" value="P4Hc"/>
    <property type="match status" value="1"/>
</dbReference>
<keyword evidence="7" id="KW-0408">Iron</keyword>
<evidence type="ECO:0000256" key="7">
    <source>
        <dbReference type="ARBA" id="ARBA00023004"/>
    </source>
</evidence>
<dbReference type="InterPro" id="IPR036397">
    <property type="entry name" value="RNaseH_sf"/>
</dbReference>
<accession>A0A6P6UIY0</accession>
<evidence type="ECO:0000256" key="2">
    <source>
        <dbReference type="ARBA" id="ARBA00004648"/>
    </source>
</evidence>